<reference evidence="1" key="1">
    <citation type="submission" date="2024-10" db="EMBL/GenBank/DDBJ databases">
        <title>Genetic diversity among independent isolates of the Dolichocephalovirinae subfamily.</title>
        <authorList>
            <person name="Ely B."/>
            <person name="Thomas Q."/>
            <person name="Mohammadi T."/>
        </authorList>
    </citation>
    <scope>NUCLEOTIDE SEQUENCE</scope>
</reference>
<gene>
    <name evidence="1" type="ORF">BL57_218c</name>
</gene>
<evidence type="ECO:0008006" key="2">
    <source>
        <dbReference type="Google" id="ProtNLM"/>
    </source>
</evidence>
<dbReference type="SUPFAM" id="SSF46785">
    <property type="entry name" value="Winged helix' DNA-binding domain"/>
    <property type="match status" value="1"/>
</dbReference>
<dbReference type="InterPro" id="IPR036388">
    <property type="entry name" value="WH-like_DNA-bd_sf"/>
</dbReference>
<organism evidence="1">
    <name type="scientific">Caulobacter phage BL57</name>
    <dbReference type="NCBI Taxonomy" id="3348355"/>
    <lineage>
        <taxon>Viruses</taxon>
    </lineage>
</organism>
<dbReference type="Gene3D" id="1.10.10.10">
    <property type="entry name" value="Winged helix-like DNA-binding domain superfamily/Winged helix DNA-binding domain"/>
    <property type="match status" value="1"/>
</dbReference>
<dbReference type="InterPro" id="IPR036390">
    <property type="entry name" value="WH_DNA-bd_sf"/>
</dbReference>
<protein>
    <recommendedName>
        <fullName evidence="2">Transcriptional regulator</fullName>
    </recommendedName>
</protein>
<name>A0AB74UNF8_9VIRU</name>
<evidence type="ECO:0000313" key="1">
    <source>
        <dbReference type="EMBL" id="XHV10690.1"/>
    </source>
</evidence>
<sequence>MSRLRPLTDRDWEVLGSLVPTFRDEPIRWHTPLDLGGSNGSHHSATLAKLEKRGFVEAQQRMAHMVRGSKQYRITPEGLGAYNDRRTQPWMTKAEWHKWFDASRAAIRKAKSNG</sequence>
<accession>A0AB74UNF8</accession>
<dbReference type="EMBL" id="PQ287320">
    <property type="protein sequence ID" value="XHV10690.1"/>
    <property type="molecule type" value="Genomic_DNA"/>
</dbReference>
<proteinExistence type="predicted"/>